<sequence length="77" mass="8744">MVLDKPQFDPKGLPSPPLHQSDADEDDDNVKQLKDCSSLYLALQDCLVNTNRNWKSCQPEVQALKSCNEKKKKDRGK</sequence>
<organism evidence="2 4">
    <name type="scientific">Cannabis sativa</name>
    <name type="common">Hemp</name>
    <name type="synonym">Marijuana</name>
    <dbReference type="NCBI Taxonomy" id="3483"/>
    <lineage>
        <taxon>Eukaryota</taxon>
        <taxon>Viridiplantae</taxon>
        <taxon>Streptophyta</taxon>
        <taxon>Embryophyta</taxon>
        <taxon>Tracheophyta</taxon>
        <taxon>Spermatophyta</taxon>
        <taxon>Magnoliopsida</taxon>
        <taxon>eudicotyledons</taxon>
        <taxon>Gunneridae</taxon>
        <taxon>Pentapetalae</taxon>
        <taxon>rosids</taxon>
        <taxon>fabids</taxon>
        <taxon>Rosales</taxon>
        <taxon>Cannabaceae</taxon>
        <taxon>Cannabis</taxon>
    </lineage>
</organism>
<dbReference type="OrthoDB" id="1138405at2759"/>
<dbReference type="PANTHER" id="PTHR48236">
    <property type="entry name" value="COX19-LIKE CHCH FAMILY PROTEIN"/>
    <property type="match status" value="1"/>
</dbReference>
<evidence type="ECO:0000256" key="1">
    <source>
        <dbReference type="SAM" id="MobiDB-lite"/>
    </source>
</evidence>
<dbReference type="Proteomes" id="UP000583929">
    <property type="component" value="Unassembled WGS sequence"/>
</dbReference>
<protein>
    <submittedName>
        <fullName evidence="2">Uncharacterized protein</fullName>
    </submittedName>
</protein>
<accession>A0A803QY80</accession>
<feature type="region of interest" description="Disordered" evidence="1">
    <location>
        <begin position="1"/>
        <end position="29"/>
    </location>
</feature>
<accession>A0A7J6H7C1</accession>
<comment type="caution">
    <text evidence="2">The sequence shown here is derived from an EMBL/GenBank/DDBJ whole genome shotgun (WGS) entry which is preliminary data.</text>
</comment>
<evidence type="ECO:0000313" key="4">
    <source>
        <dbReference type="Proteomes" id="UP000525078"/>
    </source>
</evidence>
<dbReference type="PROSITE" id="PS51808">
    <property type="entry name" value="CHCH"/>
    <property type="match status" value="1"/>
</dbReference>
<dbReference type="Proteomes" id="UP000525078">
    <property type="component" value="Unassembled WGS sequence"/>
</dbReference>
<dbReference type="AlphaFoldDB" id="A0A7J6H7C1"/>
<keyword evidence="5" id="KW-1185">Reference proteome</keyword>
<evidence type="ECO:0000313" key="5">
    <source>
        <dbReference type="Proteomes" id="UP000583929"/>
    </source>
</evidence>
<dbReference type="EMBL" id="JAATIP010000028">
    <property type="protein sequence ID" value="KAF4390470.1"/>
    <property type="molecule type" value="Genomic_DNA"/>
</dbReference>
<dbReference type="PANTHER" id="PTHR48236:SF1">
    <property type="entry name" value="COX19-LIKE CHCH FAMILY PROTEIN"/>
    <property type="match status" value="1"/>
</dbReference>
<reference evidence="4 5" key="1">
    <citation type="journal article" date="2020" name="bioRxiv">
        <title>Sequence and annotation of 42 cannabis genomes reveals extensive copy number variation in cannabinoid synthesis and pathogen resistance genes.</title>
        <authorList>
            <person name="Mckernan K.J."/>
            <person name="Helbert Y."/>
            <person name="Kane L.T."/>
            <person name="Ebling H."/>
            <person name="Zhang L."/>
            <person name="Liu B."/>
            <person name="Eaton Z."/>
            <person name="Mclaughlin S."/>
            <person name="Kingan S."/>
            <person name="Baybayan P."/>
            <person name="Concepcion G."/>
            <person name="Jordan M."/>
            <person name="Riva A."/>
            <person name="Barbazuk W."/>
            <person name="Harkins T."/>
        </authorList>
    </citation>
    <scope>NUCLEOTIDE SEQUENCE [LARGE SCALE GENOMIC DNA]</scope>
    <source>
        <strain evidence="4 5">cv. Jamaican Lion 4</strain>
        <strain evidence="3">Father</strain>
        <strain evidence="2">Mother</strain>
        <tissue evidence="2">Leaf</tissue>
    </source>
</reference>
<name>A0A7J6H7C1_CANSA</name>
<dbReference type="EMBL" id="JAATIQ010000001">
    <property type="protein sequence ID" value="KAF4404772.1"/>
    <property type="molecule type" value="Genomic_DNA"/>
</dbReference>
<evidence type="ECO:0000313" key="2">
    <source>
        <dbReference type="EMBL" id="KAF4390470.1"/>
    </source>
</evidence>
<proteinExistence type="predicted"/>
<gene>
    <name evidence="2" type="ORF">F8388_005967</name>
    <name evidence="3" type="ORF">G4B88_006158</name>
</gene>
<dbReference type="OMA" id="VKTDRNW"/>
<evidence type="ECO:0000313" key="3">
    <source>
        <dbReference type="EMBL" id="KAF4404772.1"/>
    </source>
</evidence>